<dbReference type="CDD" id="cd04301">
    <property type="entry name" value="NAT_SF"/>
    <property type="match status" value="1"/>
</dbReference>
<dbReference type="PANTHER" id="PTHR43877">
    <property type="entry name" value="AMINOALKYLPHOSPHONATE N-ACETYLTRANSFERASE-RELATED-RELATED"/>
    <property type="match status" value="1"/>
</dbReference>
<dbReference type="STRING" id="442341.SAMN04487959_103125"/>
<keyword evidence="2 4" id="KW-0012">Acyltransferase</keyword>
<dbReference type="EMBL" id="FOPY01000003">
    <property type="protein sequence ID" value="SFH37178.1"/>
    <property type="molecule type" value="Genomic_DNA"/>
</dbReference>
<dbReference type="InterPro" id="IPR016181">
    <property type="entry name" value="Acyl_CoA_acyltransferase"/>
</dbReference>
<dbReference type="GO" id="GO:0016747">
    <property type="term" value="F:acyltransferase activity, transferring groups other than amino-acyl groups"/>
    <property type="evidence" value="ECO:0007669"/>
    <property type="project" value="InterPro"/>
</dbReference>
<evidence type="ECO:0000256" key="2">
    <source>
        <dbReference type="ARBA" id="ARBA00023315"/>
    </source>
</evidence>
<gene>
    <name evidence="4" type="ORF">SAMN04487959_103125</name>
</gene>
<organism evidence="4 5">
    <name type="scientific">Modicisalibacter xianhensis</name>
    <dbReference type="NCBI Taxonomy" id="442341"/>
    <lineage>
        <taxon>Bacteria</taxon>
        <taxon>Pseudomonadati</taxon>
        <taxon>Pseudomonadota</taxon>
        <taxon>Gammaproteobacteria</taxon>
        <taxon>Oceanospirillales</taxon>
        <taxon>Halomonadaceae</taxon>
        <taxon>Modicisalibacter</taxon>
    </lineage>
</organism>
<dbReference type="PROSITE" id="PS51186">
    <property type="entry name" value="GNAT"/>
    <property type="match status" value="1"/>
</dbReference>
<dbReference type="Pfam" id="PF13673">
    <property type="entry name" value="Acetyltransf_10"/>
    <property type="match status" value="1"/>
</dbReference>
<evidence type="ECO:0000256" key="1">
    <source>
        <dbReference type="ARBA" id="ARBA00022679"/>
    </source>
</evidence>
<sequence length="144" mass="16025">MTVQVIQGDWQTLGQRASELRRRVFIDEQQVPEAEEWDGQDPDCLHFLACENGQPIGTARLLPDGHIGRVAVLGQARGRGIGVRLMREAIAAARLRGHEEAVLAAQIQAMPFYERLGFQAYGEEFLDAGIPHRNMRLILSSCSC</sequence>
<accession>A0A1I2ZH85</accession>
<name>A0A1I2ZH85_9GAMM</name>
<dbReference type="InterPro" id="IPR050832">
    <property type="entry name" value="Bact_Acetyltransf"/>
</dbReference>
<evidence type="ECO:0000313" key="4">
    <source>
        <dbReference type="EMBL" id="SFH37178.1"/>
    </source>
</evidence>
<feature type="domain" description="N-acetyltransferase" evidence="3">
    <location>
        <begin position="1"/>
        <end position="140"/>
    </location>
</feature>
<keyword evidence="1 4" id="KW-0808">Transferase</keyword>
<dbReference type="InterPro" id="IPR000182">
    <property type="entry name" value="GNAT_dom"/>
</dbReference>
<proteinExistence type="predicted"/>
<evidence type="ECO:0000259" key="3">
    <source>
        <dbReference type="PROSITE" id="PS51186"/>
    </source>
</evidence>
<reference evidence="4 5" key="1">
    <citation type="submission" date="2016-10" db="EMBL/GenBank/DDBJ databases">
        <authorList>
            <person name="de Groot N.N."/>
        </authorList>
    </citation>
    <scope>NUCLEOTIDE SEQUENCE [LARGE SCALE GENOMIC DNA]</scope>
    <source>
        <strain evidence="4 5">CGMCC 1.6848</strain>
    </source>
</reference>
<protein>
    <submittedName>
        <fullName evidence="4">Predicted N-acyltransferase, GNAT family</fullName>
    </submittedName>
</protein>
<keyword evidence="5" id="KW-1185">Reference proteome</keyword>
<dbReference type="PANTHER" id="PTHR43877:SF1">
    <property type="entry name" value="ACETYLTRANSFERASE"/>
    <property type="match status" value="1"/>
</dbReference>
<dbReference type="AlphaFoldDB" id="A0A1I2ZH85"/>
<dbReference type="Proteomes" id="UP000199040">
    <property type="component" value="Unassembled WGS sequence"/>
</dbReference>
<evidence type="ECO:0000313" key="5">
    <source>
        <dbReference type="Proteomes" id="UP000199040"/>
    </source>
</evidence>
<dbReference type="RefSeq" id="WP_092843999.1">
    <property type="nucleotide sequence ID" value="NZ_FOPY01000003.1"/>
</dbReference>
<dbReference type="Gene3D" id="3.40.630.30">
    <property type="match status" value="1"/>
</dbReference>
<dbReference type="SUPFAM" id="SSF55729">
    <property type="entry name" value="Acyl-CoA N-acyltransferases (Nat)"/>
    <property type="match status" value="1"/>
</dbReference>